<evidence type="ECO:0000256" key="1">
    <source>
        <dbReference type="SAM" id="MobiDB-lite"/>
    </source>
</evidence>
<dbReference type="EMBL" id="JAANYN010000006">
    <property type="protein sequence ID" value="NHE58335.1"/>
    <property type="molecule type" value="Genomic_DNA"/>
</dbReference>
<reference evidence="2 3" key="1">
    <citation type="submission" date="2020-03" db="EMBL/GenBank/DDBJ databases">
        <title>Cyclobacterium plantarum sp. nov., a marine bacterium isolated from a coastal-marine wetland.</title>
        <authorList>
            <person name="Sanchez-Porro C."/>
            <person name="Ventosa A."/>
            <person name="Amoozegar M."/>
        </authorList>
    </citation>
    <scope>NUCLEOTIDE SEQUENCE [LARGE SCALE GENOMIC DNA]</scope>
    <source>
        <strain evidence="2 3">GBPx2</strain>
    </source>
</reference>
<accession>A0ABX0H8W1</accession>
<feature type="region of interest" description="Disordered" evidence="1">
    <location>
        <begin position="139"/>
        <end position="185"/>
    </location>
</feature>
<sequence>MHYRNIHIFGLVVFLLILSSCNLDRDGDNTLNNTFEVECQTFSYGDTLFFINEMGTNTINPQGIEGPGLFTSLPEGLAIDPRTGVIDINASETGLKYKVSFTQGNNSCHFELTIAGINYLDGLYILDQGDTSILPVFNGSPAALPPCEEDDDDDDDDEDDDDDDDDDDDCEFDAEGPGGERLADQGLVIGNGSGVIKLQETLQNNFFGTNPENGIQKDVRLYYRLNDGSMRALNGIDLKFFYYETMEDVPQILIDEIQAKQDQILSTKPFSNNLRTNFNPPRTRRPRPPYLVVVSRFAR</sequence>
<proteinExistence type="predicted"/>
<dbReference type="Proteomes" id="UP000649799">
    <property type="component" value="Unassembled WGS sequence"/>
</dbReference>
<dbReference type="RefSeq" id="WP_166148116.1">
    <property type="nucleotide sequence ID" value="NZ_JAANYN010000006.1"/>
</dbReference>
<name>A0ABX0H8W1_9BACT</name>
<comment type="caution">
    <text evidence="2">The sequence shown here is derived from an EMBL/GenBank/DDBJ whole genome shotgun (WGS) entry which is preliminary data.</text>
</comment>
<evidence type="ECO:0008006" key="4">
    <source>
        <dbReference type="Google" id="ProtNLM"/>
    </source>
</evidence>
<dbReference type="PROSITE" id="PS51257">
    <property type="entry name" value="PROKAR_LIPOPROTEIN"/>
    <property type="match status" value="1"/>
</dbReference>
<organism evidence="2 3">
    <name type="scientific">Cyclobacterium plantarum</name>
    <dbReference type="NCBI Taxonomy" id="2716263"/>
    <lineage>
        <taxon>Bacteria</taxon>
        <taxon>Pseudomonadati</taxon>
        <taxon>Bacteroidota</taxon>
        <taxon>Cytophagia</taxon>
        <taxon>Cytophagales</taxon>
        <taxon>Cyclobacteriaceae</taxon>
        <taxon>Cyclobacterium</taxon>
    </lineage>
</organism>
<protein>
    <recommendedName>
        <fullName evidence="4">Lipoprotein</fullName>
    </recommendedName>
</protein>
<evidence type="ECO:0000313" key="2">
    <source>
        <dbReference type="EMBL" id="NHE58335.1"/>
    </source>
</evidence>
<feature type="compositionally biased region" description="Acidic residues" evidence="1">
    <location>
        <begin position="147"/>
        <end position="174"/>
    </location>
</feature>
<evidence type="ECO:0000313" key="3">
    <source>
        <dbReference type="Proteomes" id="UP000649799"/>
    </source>
</evidence>
<gene>
    <name evidence="2" type="ORF">G9Q97_16110</name>
</gene>
<keyword evidence="3" id="KW-1185">Reference proteome</keyword>